<protein>
    <submittedName>
        <fullName evidence="1">Uncharacterized protein</fullName>
    </submittedName>
</protein>
<comment type="caution">
    <text evidence="1">The sequence shown here is derived from an EMBL/GenBank/DDBJ whole genome shotgun (WGS) entry which is preliminary data.</text>
</comment>
<accession>A0ACC0UX62</accession>
<proteinExistence type="predicted"/>
<evidence type="ECO:0000313" key="2">
    <source>
        <dbReference type="Proteomes" id="UP001163324"/>
    </source>
</evidence>
<gene>
    <name evidence="1" type="ORF">N3K66_007091</name>
</gene>
<organism evidence="1 2">
    <name type="scientific">Trichothecium roseum</name>
    <dbReference type="NCBI Taxonomy" id="47278"/>
    <lineage>
        <taxon>Eukaryota</taxon>
        <taxon>Fungi</taxon>
        <taxon>Dikarya</taxon>
        <taxon>Ascomycota</taxon>
        <taxon>Pezizomycotina</taxon>
        <taxon>Sordariomycetes</taxon>
        <taxon>Hypocreomycetidae</taxon>
        <taxon>Hypocreales</taxon>
        <taxon>Hypocreales incertae sedis</taxon>
        <taxon>Trichothecium</taxon>
    </lineage>
</organism>
<name>A0ACC0UX62_9HYPO</name>
<evidence type="ECO:0000313" key="1">
    <source>
        <dbReference type="EMBL" id="KAI9898731.1"/>
    </source>
</evidence>
<reference evidence="1" key="1">
    <citation type="submission" date="2022-10" db="EMBL/GenBank/DDBJ databases">
        <title>Complete Genome of Trichothecium roseum strain YXFP-22015, a Plant Pathogen Isolated from Citrus.</title>
        <authorList>
            <person name="Wang Y."/>
            <person name="Zhu L."/>
        </authorList>
    </citation>
    <scope>NUCLEOTIDE SEQUENCE</scope>
    <source>
        <strain evidence="1">YXFP-22015</strain>
    </source>
</reference>
<sequence length="632" mass="67374">MDVNHMLAPSASALVGNSNNSSKNHQNHQNHDFDGQTTHNQTLDPSPPTSFSSSQHDNAVFNHNLPPLASVTSSLPSASVMAASTPMTIDQLSQQLPPIKSLAACQQPPPPMPPPPAAHKPDNSPAATSMDLDASTYSIKSAPSPAMSGRSGSVNIDDPDVRLAAEALEDLRADFVSSPATTAGALSPPAQHLQLRSQTPQGSEPLLSLLTTSHPLLASTIEGASSAYGGAKNFSPRFKSSAEYVEGYLTPIANTVGSVGRVTGVEGGVRWFLGAGRRGNSDAATGSKKRRKVDPEGDLSNKKRIEADAVIQLPPKAAEAGFLNESFPSTPKGDRRLSMASTVDTLPAYDEVRSPAYTETAQAGESSSSNPQANAAWQSRLIMSTSGLSVAMSDESLRSLKYCLRWLRWANEHIGGVVGSLKHTLDEYDREADREDPLLLNGPEQEQASAEAEEAEKGEMGDKMEESNGKEKAEPSPEPSKAELANRIDSLKGDVVKTLQDAVNMVSRYAGGALPDNARVLVRRHLTSLPARWRLAMMNDNNNQNTPQEGESSSNERAVRDGAQKVLVLAKEGLDMVTQVSGVLDGTIVSAEEWCERMGRRRRSTSSAAQPPVLPQVEPSHAANPDVHMNGQ</sequence>
<keyword evidence="2" id="KW-1185">Reference proteome</keyword>
<dbReference type="EMBL" id="CM047945">
    <property type="protein sequence ID" value="KAI9898731.1"/>
    <property type="molecule type" value="Genomic_DNA"/>
</dbReference>
<dbReference type="Proteomes" id="UP001163324">
    <property type="component" value="Chromosome 6"/>
</dbReference>